<comment type="caution">
    <text evidence="7">The sequence shown here is derived from an EMBL/GenBank/DDBJ whole genome shotgun (WGS) entry which is preliminary data.</text>
</comment>
<dbReference type="Gene3D" id="3.40.50.200">
    <property type="entry name" value="Peptidase S8/S53 domain"/>
    <property type="match status" value="1"/>
</dbReference>
<dbReference type="SUPFAM" id="SSF52743">
    <property type="entry name" value="Subtilisin-like"/>
    <property type="match status" value="1"/>
</dbReference>
<evidence type="ECO:0000313" key="7">
    <source>
        <dbReference type="EMBL" id="MBC6449852.1"/>
    </source>
</evidence>
<proteinExistence type="inferred from homology"/>
<comment type="similarity">
    <text evidence="1 5">Belongs to the peptidase S8 family.</text>
</comment>
<dbReference type="PANTHER" id="PTHR43806">
    <property type="entry name" value="PEPTIDASE S8"/>
    <property type="match status" value="1"/>
</dbReference>
<dbReference type="PROSITE" id="PS51892">
    <property type="entry name" value="SUBTILASE"/>
    <property type="match status" value="1"/>
</dbReference>
<feature type="active site" description="Charge relay system" evidence="5">
    <location>
        <position position="139"/>
    </location>
</feature>
<dbReference type="InterPro" id="IPR036852">
    <property type="entry name" value="Peptidase_S8/S53_dom_sf"/>
</dbReference>
<feature type="active site" description="Charge relay system" evidence="5">
    <location>
        <position position="332"/>
    </location>
</feature>
<evidence type="ECO:0000313" key="8">
    <source>
        <dbReference type="Proteomes" id="UP000734823"/>
    </source>
</evidence>
<dbReference type="PRINTS" id="PR00723">
    <property type="entry name" value="SUBTILISIN"/>
</dbReference>
<protein>
    <submittedName>
        <fullName evidence="7">S8 family serine peptidase</fullName>
    </submittedName>
</protein>
<feature type="domain" description="Peptidase S8/S53" evidence="6">
    <location>
        <begin position="130"/>
        <end position="377"/>
    </location>
</feature>
<keyword evidence="3 5" id="KW-0378">Hydrolase</keyword>
<dbReference type="InterPro" id="IPR015500">
    <property type="entry name" value="Peptidase_S8_subtilisin-rel"/>
</dbReference>
<dbReference type="InterPro" id="IPR050131">
    <property type="entry name" value="Peptidase_S8_subtilisin-like"/>
</dbReference>
<name>A0ABR7LAZ9_9PSEU</name>
<evidence type="ECO:0000256" key="1">
    <source>
        <dbReference type="ARBA" id="ARBA00011073"/>
    </source>
</evidence>
<evidence type="ECO:0000259" key="6">
    <source>
        <dbReference type="Pfam" id="PF00082"/>
    </source>
</evidence>
<keyword evidence="2 5" id="KW-0645">Protease</keyword>
<dbReference type="Pfam" id="PF00082">
    <property type="entry name" value="Peptidase_S8"/>
    <property type="match status" value="1"/>
</dbReference>
<dbReference type="RefSeq" id="WP_187222905.1">
    <property type="nucleotide sequence ID" value="NZ_JABVED010000013.1"/>
</dbReference>
<dbReference type="PANTHER" id="PTHR43806:SF11">
    <property type="entry name" value="CEREVISIN-RELATED"/>
    <property type="match status" value="1"/>
</dbReference>
<keyword evidence="8" id="KW-1185">Reference proteome</keyword>
<evidence type="ECO:0000256" key="4">
    <source>
        <dbReference type="ARBA" id="ARBA00022825"/>
    </source>
</evidence>
<evidence type="ECO:0000256" key="3">
    <source>
        <dbReference type="ARBA" id="ARBA00022801"/>
    </source>
</evidence>
<accession>A0ABR7LAZ9</accession>
<dbReference type="EMBL" id="JABVED010000013">
    <property type="protein sequence ID" value="MBC6449852.1"/>
    <property type="molecule type" value="Genomic_DNA"/>
</dbReference>
<gene>
    <name evidence="7" type="ORF">GPZ80_22075</name>
</gene>
<dbReference type="InterPro" id="IPR000209">
    <property type="entry name" value="Peptidase_S8/S53_dom"/>
</dbReference>
<reference evidence="7 8" key="1">
    <citation type="submission" date="2020-06" db="EMBL/GenBank/DDBJ databases">
        <title>Actinokineospora xiongansis sp. nov., isolated from soil of Baiyangdian.</title>
        <authorList>
            <person name="Zhang X."/>
        </authorList>
    </citation>
    <scope>NUCLEOTIDE SEQUENCE [LARGE SCALE GENOMIC DNA]</scope>
    <source>
        <strain evidence="7 8">HBU206404</strain>
    </source>
</reference>
<organism evidence="7 8">
    <name type="scientific">Actinokineospora xionganensis</name>
    <dbReference type="NCBI Taxonomy" id="2684470"/>
    <lineage>
        <taxon>Bacteria</taxon>
        <taxon>Bacillati</taxon>
        <taxon>Actinomycetota</taxon>
        <taxon>Actinomycetes</taxon>
        <taxon>Pseudonocardiales</taxon>
        <taxon>Pseudonocardiaceae</taxon>
        <taxon>Actinokineospora</taxon>
    </lineage>
</organism>
<evidence type="ECO:0000256" key="5">
    <source>
        <dbReference type="PROSITE-ProRule" id="PRU01240"/>
    </source>
</evidence>
<feature type="active site" description="Charge relay system" evidence="5">
    <location>
        <position position="177"/>
    </location>
</feature>
<evidence type="ECO:0000256" key="2">
    <source>
        <dbReference type="ARBA" id="ARBA00022670"/>
    </source>
</evidence>
<dbReference type="Proteomes" id="UP000734823">
    <property type="component" value="Unassembled WGS sequence"/>
</dbReference>
<sequence>MARFAMLLRPDQDPAVTTARLTAELGAQVEPLSTDDPDALIIDLPDRSFATDADAFSAAYALADDYDALAVEPDLPTALFPEPDPVRGADFPPGCWSPEHPNLAEEWALWTIRAPQAWEYSRKQGRPERGEGIVVGQPDTGVIRHREMDGVQFVPGYDFVDNDNDPTDPLADGNPGHGTATASVIVSPDTHVVTGAAPRVRHMPVRAIESVVRVTQVSVAKAVVWATDHGAHVITMSLGGLPSFALDRAINRAVAANVIVMAAAGNCVGTVVWPARYDNCVAVAGTTPHDTPWRGTCKGGAVDISAPGENVYRARIPQFPGDGDSGQGQGTSLAVALTAAVAALWLAHHGRDRVIAVARSRGETVQALFRRLIRETARRPQNWNTGDMGAGIIDAHALLSKPLDTRSPATEPATVGSVRHLITELLGDLPVEVDCDRYGPELASLILHTLLGDRTTTLPSTKLRAAIANEHLRRFLQL</sequence>
<keyword evidence="4 5" id="KW-0720">Serine protease</keyword>